<dbReference type="InterPro" id="IPR000490">
    <property type="entry name" value="Glyco_hydro_17"/>
</dbReference>
<dbReference type="Gene3D" id="3.20.20.80">
    <property type="entry name" value="Glycosidases"/>
    <property type="match status" value="1"/>
</dbReference>
<dbReference type="SUPFAM" id="SSF51445">
    <property type="entry name" value="(Trans)glycosidases"/>
    <property type="match status" value="1"/>
</dbReference>
<dbReference type="PANTHER" id="PTHR31044">
    <property type="entry name" value="BETA-1,3 GLUCANASE"/>
    <property type="match status" value="1"/>
</dbReference>
<protein>
    <recommendedName>
        <fullName evidence="14">X8 domain-containing protein</fullName>
    </recommendedName>
</protein>
<dbReference type="GO" id="GO:0098552">
    <property type="term" value="C:side of membrane"/>
    <property type="evidence" value="ECO:0007669"/>
    <property type="project" value="UniProtKB-KW"/>
</dbReference>
<dbReference type="InterPro" id="IPR017853">
    <property type="entry name" value="GH"/>
</dbReference>
<proteinExistence type="inferred from homology"/>
<keyword evidence="5 13" id="KW-0732">Signal</keyword>
<keyword evidence="10" id="KW-0449">Lipoprotein</keyword>
<keyword evidence="9" id="KW-0325">Glycoprotein</keyword>
<feature type="domain" description="X8" evidence="14">
    <location>
        <begin position="310"/>
        <end position="392"/>
    </location>
</feature>
<evidence type="ECO:0000256" key="6">
    <source>
        <dbReference type="ARBA" id="ARBA00022801"/>
    </source>
</evidence>
<keyword evidence="3" id="KW-1003">Cell membrane</keyword>
<organism evidence="15 16">
    <name type="scientific">Camellia sinensis var. sinensis</name>
    <name type="common">China tea</name>
    <dbReference type="NCBI Taxonomy" id="542762"/>
    <lineage>
        <taxon>Eukaryota</taxon>
        <taxon>Viridiplantae</taxon>
        <taxon>Streptophyta</taxon>
        <taxon>Embryophyta</taxon>
        <taxon>Tracheophyta</taxon>
        <taxon>Spermatophyta</taxon>
        <taxon>Magnoliopsida</taxon>
        <taxon>eudicotyledons</taxon>
        <taxon>Gunneridae</taxon>
        <taxon>Pentapetalae</taxon>
        <taxon>asterids</taxon>
        <taxon>Ericales</taxon>
        <taxon>Theaceae</taxon>
        <taxon>Camellia</taxon>
    </lineage>
</organism>
<dbReference type="GO" id="GO:0005886">
    <property type="term" value="C:plasma membrane"/>
    <property type="evidence" value="ECO:0007669"/>
    <property type="project" value="UniProtKB-SubCell"/>
</dbReference>
<keyword evidence="7" id="KW-0472">Membrane</keyword>
<keyword evidence="6" id="KW-0378">Hydrolase</keyword>
<reference evidence="15 16" key="1">
    <citation type="journal article" date="2018" name="Proc. Natl. Acad. Sci. U.S.A.">
        <title>Draft genome sequence of Camellia sinensis var. sinensis provides insights into the evolution of the tea genome and tea quality.</title>
        <authorList>
            <person name="Wei C."/>
            <person name="Yang H."/>
            <person name="Wang S."/>
            <person name="Zhao J."/>
            <person name="Liu C."/>
            <person name="Gao L."/>
            <person name="Xia E."/>
            <person name="Lu Y."/>
            <person name="Tai Y."/>
            <person name="She G."/>
            <person name="Sun J."/>
            <person name="Cao H."/>
            <person name="Tong W."/>
            <person name="Gao Q."/>
            <person name="Li Y."/>
            <person name="Deng W."/>
            <person name="Jiang X."/>
            <person name="Wang W."/>
            <person name="Chen Q."/>
            <person name="Zhang S."/>
            <person name="Li H."/>
            <person name="Wu J."/>
            <person name="Wang P."/>
            <person name="Li P."/>
            <person name="Shi C."/>
            <person name="Zheng F."/>
            <person name="Jian J."/>
            <person name="Huang B."/>
            <person name="Shan D."/>
            <person name="Shi M."/>
            <person name="Fang C."/>
            <person name="Yue Y."/>
            <person name="Li F."/>
            <person name="Li D."/>
            <person name="Wei S."/>
            <person name="Han B."/>
            <person name="Jiang C."/>
            <person name="Yin Y."/>
            <person name="Xia T."/>
            <person name="Zhang Z."/>
            <person name="Bennetzen J.L."/>
            <person name="Zhao S."/>
            <person name="Wan X."/>
        </authorList>
    </citation>
    <scope>NUCLEOTIDE SEQUENCE [LARGE SCALE GENOMIC DNA]</scope>
    <source>
        <strain evidence="16">cv. Shuchazao</strain>
        <tissue evidence="15">Leaf</tissue>
    </source>
</reference>
<dbReference type="Gene3D" id="1.20.58.1040">
    <property type="match status" value="1"/>
</dbReference>
<dbReference type="PANTHER" id="PTHR31044:SF140">
    <property type="entry name" value="EXPRESSED PROTEIN"/>
    <property type="match status" value="1"/>
</dbReference>
<keyword evidence="16" id="KW-1185">Reference proteome</keyword>
<dbReference type="GO" id="GO:0004553">
    <property type="term" value="F:hydrolase activity, hydrolyzing O-glycosyl compounds"/>
    <property type="evidence" value="ECO:0007669"/>
    <property type="project" value="InterPro"/>
</dbReference>
<sequence length="474" mass="51558">MLKMVWLSLLFFLSSLHSLTGASQESIEHLTLHDPSPMVLQSLSHTGVPVGVSVSSDRLSEISNSVIVAETWLRTHVLAHYPATKITTIVVGHTVLCNANQQHQMGLILPSVKNIYHSLTRWGLEKEINVSPSFSSNCLNPSSATYRDDLAENFIKPLLTFSQFTNSPYLVNPPPHFSPSPEETLSLVSSHTESMKNLGFFDLNRINVLITSQKQSKHINRKRKLSFMDSMVAESILVKPIPLAPAPVPAFEANSPLPPFLGKSSPPPFSLNFAPKLAPIVSPGSPNLPPCNPSYTGAPTPPGVGGKSELWCVAKPSVPAETLQEAMDYACGEGGADCEEIKPPGNCYHPDTIVAHASYAFNSYWQKHRKIGGTCSFGGTAMLINADPSNLSGVKRDIYELTMGRASLVISRGLYSVKRWVHIGPMTKFGQLVTTLGHYLGGDVRSANLSSRNQFLPSKKSVMTVEPGWAHVKV</sequence>
<dbReference type="Pfam" id="PF07983">
    <property type="entry name" value="X8"/>
    <property type="match status" value="1"/>
</dbReference>
<evidence type="ECO:0000256" key="4">
    <source>
        <dbReference type="ARBA" id="ARBA00022622"/>
    </source>
</evidence>
<evidence type="ECO:0000256" key="11">
    <source>
        <dbReference type="ARBA" id="ARBA00023295"/>
    </source>
</evidence>
<evidence type="ECO:0000313" key="16">
    <source>
        <dbReference type="Proteomes" id="UP000306102"/>
    </source>
</evidence>
<feature type="chain" id="PRO_5020595008" description="X8 domain-containing protein" evidence="13">
    <location>
        <begin position="22"/>
        <end position="474"/>
    </location>
</feature>
<feature type="signal peptide" evidence="13">
    <location>
        <begin position="1"/>
        <end position="21"/>
    </location>
</feature>
<evidence type="ECO:0000256" key="1">
    <source>
        <dbReference type="ARBA" id="ARBA00004609"/>
    </source>
</evidence>
<evidence type="ECO:0000259" key="14">
    <source>
        <dbReference type="SMART" id="SM00768"/>
    </source>
</evidence>
<dbReference type="InterPro" id="IPR044788">
    <property type="entry name" value="X8_dom_prot"/>
</dbReference>
<keyword evidence="8" id="KW-1015">Disulfide bond</keyword>
<keyword evidence="4" id="KW-0336">GPI-anchor</keyword>
<evidence type="ECO:0000256" key="5">
    <source>
        <dbReference type="ARBA" id="ARBA00022729"/>
    </source>
</evidence>
<accession>A0A4V3WK60</accession>
<evidence type="ECO:0000256" key="3">
    <source>
        <dbReference type="ARBA" id="ARBA00022475"/>
    </source>
</evidence>
<dbReference type="FunFam" id="1.20.58.1040:FF:000001">
    <property type="entry name" value="Glucan endo-1,3-beta-glucosidase 4"/>
    <property type="match status" value="1"/>
</dbReference>
<evidence type="ECO:0000256" key="12">
    <source>
        <dbReference type="RuleBase" id="RU004335"/>
    </source>
</evidence>
<dbReference type="InterPro" id="IPR012946">
    <property type="entry name" value="X8"/>
</dbReference>
<dbReference type="EMBL" id="SDRB02011907">
    <property type="protein sequence ID" value="THF99606.1"/>
    <property type="molecule type" value="Genomic_DNA"/>
</dbReference>
<name>A0A4V3WK60_CAMSN</name>
<comment type="similarity">
    <text evidence="2 12">Belongs to the glycosyl hydrolase 17 family.</text>
</comment>
<evidence type="ECO:0000256" key="2">
    <source>
        <dbReference type="ARBA" id="ARBA00008773"/>
    </source>
</evidence>
<dbReference type="GO" id="GO:0009506">
    <property type="term" value="C:plasmodesma"/>
    <property type="evidence" value="ECO:0007669"/>
    <property type="project" value="UniProtKB-ARBA"/>
</dbReference>
<dbReference type="GO" id="GO:0005975">
    <property type="term" value="P:carbohydrate metabolic process"/>
    <property type="evidence" value="ECO:0007669"/>
    <property type="project" value="InterPro"/>
</dbReference>
<keyword evidence="11" id="KW-0326">Glycosidase</keyword>
<evidence type="ECO:0000256" key="9">
    <source>
        <dbReference type="ARBA" id="ARBA00023180"/>
    </source>
</evidence>
<dbReference type="Pfam" id="PF00332">
    <property type="entry name" value="Glyco_hydro_17"/>
    <property type="match status" value="1"/>
</dbReference>
<gene>
    <name evidence="15" type="ORF">TEA_004051</name>
</gene>
<comment type="caution">
    <text evidence="15">The sequence shown here is derived from an EMBL/GenBank/DDBJ whole genome shotgun (WGS) entry which is preliminary data.</text>
</comment>
<dbReference type="AlphaFoldDB" id="A0A4V3WK60"/>
<evidence type="ECO:0000256" key="8">
    <source>
        <dbReference type="ARBA" id="ARBA00023157"/>
    </source>
</evidence>
<comment type="subcellular location">
    <subcellularLocation>
        <location evidence="1">Cell membrane</location>
        <topology evidence="1">Lipid-anchor</topology>
        <topology evidence="1">GPI-anchor</topology>
    </subcellularLocation>
</comment>
<evidence type="ECO:0000256" key="7">
    <source>
        <dbReference type="ARBA" id="ARBA00023136"/>
    </source>
</evidence>
<evidence type="ECO:0000256" key="13">
    <source>
        <dbReference type="SAM" id="SignalP"/>
    </source>
</evidence>
<dbReference type="SMART" id="SM00768">
    <property type="entry name" value="X8"/>
    <property type="match status" value="1"/>
</dbReference>
<evidence type="ECO:0000313" key="15">
    <source>
        <dbReference type="EMBL" id="THF99606.1"/>
    </source>
</evidence>
<dbReference type="Proteomes" id="UP000306102">
    <property type="component" value="Unassembled WGS sequence"/>
</dbReference>
<evidence type="ECO:0000256" key="10">
    <source>
        <dbReference type="ARBA" id="ARBA00023288"/>
    </source>
</evidence>